<organism evidence="1">
    <name type="scientific">Planktothricoides sp. SpSt-374</name>
    <dbReference type="NCBI Taxonomy" id="2282167"/>
    <lineage>
        <taxon>Bacteria</taxon>
        <taxon>Bacillati</taxon>
        <taxon>Cyanobacteriota</taxon>
        <taxon>Cyanophyceae</taxon>
        <taxon>Oscillatoriophycideae</taxon>
        <taxon>Oscillatoriales</taxon>
        <taxon>Oscillatoriaceae</taxon>
        <taxon>Planktothricoides</taxon>
    </lineage>
</organism>
<reference evidence="1" key="1">
    <citation type="journal article" date="2020" name="mSystems">
        <title>Genome- and Community-Level Interaction Insights into Carbon Utilization and Element Cycling Functions of Hydrothermarchaeota in Hydrothermal Sediment.</title>
        <authorList>
            <person name="Zhou Z."/>
            <person name="Liu Y."/>
            <person name="Xu W."/>
            <person name="Pan J."/>
            <person name="Luo Z.H."/>
            <person name="Li M."/>
        </authorList>
    </citation>
    <scope>NUCLEOTIDE SEQUENCE [LARGE SCALE GENOMIC DNA]</scope>
    <source>
        <strain evidence="1">SpSt-374</strain>
    </source>
</reference>
<protein>
    <submittedName>
        <fullName evidence="1">Uncharacterized protein</fullName>
    </submittedName>
</protein>
<dbReference type="EMBL" id="DSPX01000245">
    <property type="protein sequence ID" value="HGG03509.1"/>
    <property type="molecule type" value="Genomic_DNA"/>
</dbReference>
<comment type="caution">
    <text evidence="1">The sequence shown here is derived from an EMBL/GenBank/DDBJ whole genome shotgun (WGS) entry which is preliminary data.</text>
</comment>
<proteinExistence type="predicted"/>
<dbReference type="AlphaFoldDB" id="A0A7C3ZZF0"/>
<gene>
    <name evidence="1" type="ORF">ENR15_23435</name>
</gene>
<sequence>MASEYQVKQYLAYWFLLGKKIVIRNGSATLLPQPVFSGERYSREFEECWQLIAAPDAGDCYLDGTSETISQLLSPAWELILCARCQLPIPLPIRGLPPGACPCFNLISWPNTELPLPRVPVNNQAQLRNISERLRFSEHKQS</sequence>
<evidence type="ECO:0000313" key="1">
    <source>
        <dbReference type="EMBL" id="HGG03509.1"/>
    </source>
</evidence>
<name>A0A7C3ZZF0_9CYAN</name>
<accession>A0A7C3ZZF0</accession>